<dbReference type="Pfam" id="PF01607">
    <property type="entry name" value="CBM_14"/>
    <property type="match status" value="1"/>
</dbReference>
<dbReference type="VEuPathDB" id="VectorBase:RPRC013478"/>
<dbReference type="RefSeq" id="XP_073971458.1">
    <property type="nucleotide sequence ID" value="XM_074115357.1"/>
</dbReference>
<dbReference type="InterPro" id="IPR002557">
    <property type="entry name" value="Chitin-bd_dom"/>
</dbReference>
<dbReference type="AlphaFoldDB" id="T1IB07"/>
<reference evidence="1" key="1">
    <citation type="submission" date="2015-05" db="UniProtKB">
        <authorList>
            <consortium name="EnsemblMetazoa"/>
        </authorList>
    </citation>
    <scope>IDENTIFICATION</scope>
</reference>
<dbReference type="InterPro" id="IPR036508">
    <property type="entry name" value="Chitin-bd_dom_sf"/>
</dbReference>
<dbReference type="EnsemblMetazoa" id="RPRC013478-RA">
    <property type="protein sequence ID" value="RPRC013478-PA"/>
    <property type="gene ID" value="RPRC013478"/>
</dbReference>
<dbReference type="GO" id="GO:0005576">
    <property type="term" value="C:extracellular region"/>
    <property type="evidence" value="ECO:0007669"/>
    <property type="project" value="InterPro"/>
</dbReference>
<dbReference type="InParanoid" id="T1IB07"/>
<evidence type="ECO:0000313" key="2">
    <source>
        <dbReference type="Proteomes" id="UP000015103"/>
    </source>
</evidence>
<dbReference type="Proteomes" id="UP000015103">
    <property type="component" value="Unassembled WGS sequence"/>
</dbReference>
<organism evidence="1 2">
    <name type="scientific">Rhodnius prolixus</name>
    <name type="common">Triatomid bug</name>
    <dbReference type="NCBI Taxonomy" id="13249"/>
    <lineage>
        <taxon>Eukaryota</taxon>
        <taxon>Metazoa</taxon>
        <taxon>Ecdysozoa</taxon>
        <taxon>Arthropoda</taxon>
        <taxon>Hexapoda</taxon>
        <taxon>Insecta</taxon>
        <taxon>Pterygota</taxon>
        <taxon>Neoptera</taxon>
        <taxon>Paraneoptera</taxon>
        <taxon>Hemiptera</taxon>
        <taxon>Heteroptera</taxon>
        <taxon>Panheteroptera</taxon>
        <taxon>Cimicomorpha</taxon>
        <taxon>Reduviidae</taxon>
        <taxon>Triatominae</taxon>
        <taxon>Rhodnius</taxon>
    </lineage>
</organism>
<dbReference type="GO" id="GO:0008061">
    <property type="term" value="F:chitin binding"/>
    <property type="evidence" value="ECO:0007669"/>
    <property type="project" value="InterPro"/>
</dbReference>
<dbReference type="SUPFAM" id="SSF57625">
    <property type="entry name" value="Invertebrate chitin-binding proteins"/>
    <property type="match status" value="2"/>
</dbReference>
<name>T1IB07_RHOPR</name>
<dbReference type="eggNOG" id="ENOG502SAE3">
    <property type="taxonomic scope" value="Eukaryota"/>
</dbReference>
<accession>T1IB07</accession>
<keyword evidence="2" id="KW-1185">Reference proteome</keyword>
<sequence>MLRILGYGLLLLKICGNSLAFKCNQLGIFSSTDPTKFILCTERNGELISAEFSCSNTTIYSGSNAKCVPHKDNSDGNRFNFLHLGDKTAASKEVSLDCITPGVICSDCGTLAFCVGETTLNGTTSVRVLNHAKCVDGEHCAVGVGCTTLAEHPCSVAPFVCDDLGVFPDPYDCRKYHICTKQGSYEYRCSTGSFNSHTATCGYSLQDGHCYERPVPFCQKTLQVGSLPTDASYYYICVRYKSDDVLRPSLHRCPANKQFNETTFTCS</sequence>
<dbReference type="EMBL" id="ACPB03020657">
    <property type="status" value="NOT_ANNOTATED_CDS"/>
    <property type="molecule type" value="Genomic_DNA"/>
</dbReference>
<protein>
    <submittedName>
        <fullName evidence="1">Uncharacterized protein</fullName>
    </submittedName>
</protein>
<evidence type="ECO:0000313" key="1">
    <source>
        <dbReference type="EnsemblMetazoa" id="RPRC013478-PA"/>
    </source>
</evidence>
<dbReference type="HOGENOM" id="CLU_1043205_0_0_1"/>
<dbReference type="PROSITE" id="PS50940">
    <property type="entry name" value="CHIT_BIND_II"/>
    <property type="match status" value="1"/>
</dbReference>
<proteinExistence type="predicted"/>
<dbReference type="OMA" id="ILCTERN"/>
<dbReference type="GeneID" id="141447620"/>
<dbReference type="SMART" id="SM00494">
    <property type="entry name" value="ChtBD2"/>
    <property type="match status" value="3"/>
</dbReference>